<dbReference type="AlphaFoldDB" id="A0A8J8T5Q9"/>
<accession>A0A8J8T5Q9</accession>
<keyword evidence="2" id="KW-1185">Reference proteome</keyword>
<sequence length="595" mass="70212">MFSKFRPMKMKINSCKNIPQLFKDVPPSVTSLTLHFDEVIEGCCGGIRKFKILKLLNCKRTLNILTRYATATDSLTINEECLSQPGVIKYLKQIDCKQIIVVKGNLFNQYLKEFINMQSKAIKFIKYCTTIQYSQIRQVEWTFNYFSPKQYEKELYIRIDQQIDDVEVFFQTLFGGSLKLFKNKRIYSEKRNILNVNVQLPDADTYTQSLYVDNQELVMLALNNCTRLTQLRIAQSGWAKQELKTEKLLLQELIFEHADDSSIPLASDIVKKSKNTLRSLQCKGKVNLTPLRFSTQLRKLSIYGDIDDANLEVIGTFENLEELKTYDQRIVGLFNKSQTLKTLIYSGDSLAKIQDLPHSLTKADVYSVDCTFKIIEKFLEQNPFVKELQISDLFNHDTVQLLQQFQHVKFDFSFDYDLNLFTFKQCYRYLHPDCKQLIIKGTQPDHVLYEFLFQRLTNKQRMLDPYISALARRHYEYLTAPPELMEQLSTFNEFHNSIRNKRIEADHFDRVFNYQMAESADTKYLRIIVRAYDEVFNLKADIHRTVTKLKEMTQQQRETIKRARFFHHCKQNWISPLTDKDFREEEESSEYSSDY</sequence>
<reference evidence="1" key="1">
    <citation type="submission" date="2019-06" db="EMBL/GenBank/DDBJ databases">
        <authorList>
            <person name="Zheng W."/>
        </authorList>
    </citation>
    <scope>NUCLEOTIDE SEQUENCE</scope>
    <source>
        <strain evidence="1">QDHG01</strain>
    </source>
</reference>
<evidence type="ECO:0000313" key="1">
    <source>
        <dbReference type="EMBL" id="TNV83372.1"/>
    </source>
</evidence>
<evidence type="ECO:0000313" key="2">
    <source>
        <dbReference type="Proteomes" id="UP000785679"/>
    </source>
</evidence>
<proteinExistence type="predicted"/>
<dbReference type="Proteomes" id="UP000785679">
    <property type="component" value="Unassembled WGS sequence"/>
</dbReference>
<gene>
    <name evidence="1" type="ORF">FGO68_gene6842</name>
</gene>
<protein>
    <submittedName>
        <fullName evidence="1">Uncharacterized protein</fullName>
    </submittedName>
</protein>
<organism evidence="1 2">
    <name type="scientific">Halteria grandinella</name>
    <dbReference type="NCBI Taxonomy" id="5974"/>
    <lineage>
        <taxon>Eukaryota</taxon>
        <taxon>Sar</taxon>
        <taxon>Alveolata</taxon>
        <taxon>Ciliophora</taxon>
        <taxon>Intramacronucleata</taxon>
        <taxon>Spirotrichea</taxon>
        <taxon>Stichotrichia</taxon>
        <taxon>Sporadotrichida</taxon>
        <taxon>Halteriidae</taxon>
        <taxon>Halteria</taxon>
    </lineage>
</organism>
<dbReference type="EMBL" id="RRYP01003895">
    <property type="protein sequence ID" value="TNV83372.1"/>
    <property type="molecule type" value="Genomic_DNA"/>
</dbReference>
<name>A0A8J8T5Q9_HALGN</name>
<comment type="caution">
    <text evidence="1">The sequence shown here is derived from an EMBL/GenBank/DDBJ whole genome shotgun (WGS) entry which is preliminary data.</text>
</comment>